<proteinExistence type="predicted"/>
<dbReference type="Proteomes" id="UP001172386">
    <property type="component" value="Unassembled WGS sequence"/>
</dbReference>
<protein>
    <submittedName>
        <fullName evidence="1">Uncharacterized protein</fullName>
    </submittedName>
</protein>
<evidence type="ECO:0000313" key="2">
    <source>
        <dbReference type="Proteomes" id="UP001172386"/>
    </source>
</evidence>
<accession>A0ACC2ZXP5</accession>
<organism evidence="1 2">
    <name type="scientific">Neophaeococcomyces mojaviensis</name>
    <dbReference type="NCBI Taxonomy" id="3383035"/>
    <lineage>
        <taxon>Eukaryota</taxon>
        <taxon>Fungi</taxon>
        <taxon>Dikarya</taxon>
        <taxon>Ascomycota</taxon>
        <taxon>Pezizomycotina</taxon>
        <taxon>Eurotiomycetes</taxon>
        <taxon>Chaetothyriomycetidae</taxon>
        <taxon>Chaetothyriales</taxon>
        <taxon>Chaetothyriales incertae sedis</taxon>
        <taxon>Neophaeococcomyces</taxon>
    </lineage>
</organism>
<gene>
    <name evidence="1" type="ORF">H2198_008313</name>
</gene>
<sequence>MQAGKKMYQLQLFSSVEHGFALRGDMKDPYQHERKLRGSSVRLLAIPEMNYYDSIVYGGEITVTRLLSNDYQFEGILPANV</sequence>
<comment type="caution">
    <text evidence="1">The sequence shown here is derived from an EMBL/GenBank/DDBJ whole genome shotgun (WGS) entry which is preliminary data.</text>
</comment>
<reference evidence="1" key="1">
    <citation type="submission" date="2022-10" db="EMBL/GenBank/DDBJ databases">
        <title>Culturing micro-colonial fungi from biological soil crusts in the Mojave desert and describing Neophaeococcomyces mojavensis, and introducing the new genera and species Taxawa tesnikishii.</title>
        <authorList>
            <person name="Kurbessoian T."/>
            <person name="Stajich J.E."/>
        </authorList>
    </citation>
    <scope>NUCLEOTIDE SEQUENCE</scope>
    <source>
        <strain evidence="1">JES_112</strain>
    </source>
</reference>
<evidence type="ECO:0000313" key="1">
    <source>
        <dbReference type="EMBL" id="KAJ9652443.1"/>
    </source>
</evidence>
<dbReference type="EMBL" id="JAPDRQ010000199">
    <property type="protein sequence ID" value="KAJ9652443.1"/>
    <property type="molecule type" value="Genomic_DNA"/>
</dbReference>
<name>A0ACC2ZXP5_9EURO</name>
<keyword evidence="2" id="KW-1185">Reference proteome</keyword>